<evidence type="ECO:0000256" key="5">
    <source>
        <dbReference type="ARBA" id="ARBA00023136"/>
    </source>
</evidence>
<feature type="transmembrane region" description="Helical" evidence="6">
    <location>
        <begin position="140"/>
        <end position="161"/>
    </location>
</feature>
<evidence type="ECO:0000256" key="1">
    <source>
        <dbReference type="ARBA" id="ARBA00004651"/>
    </source>
</evidence>
<evidence type="ECO:0000256" key="4">
    <source>
        <dbReference type="ARBA" id="ARBA00022989"/>
    </source>
</evidence>
<feature type="transmembrane region" description="Helical" evidence="6">
    <location>
        <begin position="319"/>
        <end position="343"/>
    </location>
</feature>
<dbReference type="Gene3D" id="1.20.1250.20">
    <property type="entry name" value="MFS general substrate transporter like domains"/>
    <property type="match status" value="2"/>
</dbReference>
<name>A0ABM8B8U4_9BIFI</name>
<dbReference type="InterPro" id="IPR011701">
    <property type="entry name" value="MFS"/>
</dbReference>
<feature type="transmembrane region" description="Helical" evidence="6">
    <location>
        <begin position="228"/>
        <end position="249"/>
    </location>
</feature>
<keyword evidence="2" id="KW-1003">Cell membrane</keyword>
<feature type="transmembrane region" description="Helical" evidence="6">
    <location>
        <begin position="84"/>
        <end position="107"/>
    </location>
</feature>
<evidence type="ECO:0000313" key="9">
    <source>
        <dbReference type="Proteomes" id="UP001321766"/>
    </source>
</evidence>
<dbReference type="InterPro" id="IPR000849">
    <property type="entry name" value="Sugar_P_transporter"/>
</dbReference>
<proteinExistence type="predicted"/>
<evidence type="ECO:0000256" key="6">
    <source>
        <dbReference type="SAM" id="Phobius"/>
    </source>
</evidence>
<feature type="transmembrane region" description="Helical" evidence="6">
    <location>
        <begin position="261"/>
        <end position="283"/>
    </location>
</feature>
<dbReference type="SUPFAM" id="SSF103473">
    <property type="entry name" value="MFS general substrate transporter"/>
    <property type="match status" value="1"/>
</dbReference>
<evidence type="ECO:0000256" key="2">
    <source>
        <dbReference type="ARBA" id="ARBA00022475"/>
    </source>
</evidence>
<keyword evidence="9" id="KW-1185">Reference proteome</keyword>
<dbReference type="PIRSF" id="PIRSF002808">
    <property type="entry name" value="Hexose_phosphate_transp"/>
    <property type="match status" value="1"/>
</dbReference>
<protein>
    <submittedName>
        <fullName evidence="8">MFS transporter</fullName>
    </submittedName>
</protein>
<keyword evidence="5 6" id="KW-0472">Membrane</keyword>
<evidence type="ECO:0000256" key="3">
    <source>
        <dbReference type="ARBA" id="ARBA00022692"/>
    </source>
</evidence>
<feature type="transmembrane region" description="Helical" evidence="6">
    <location>
        <begin position="295"/>
        <end position="313"/>
    </location>
</feature>
<dbReference type="InterPro" id="IPR036259">
    <property type="entry name" value="MFS_trans_sf"/>
</dbReference>
<dbReference type="PANTHER" id="PTHR11662">
    <property type="entry name" value="SOLUTE CARRIER FAMILY 17"/>
    <property type="match status" value="1"/>
</dbReference>
<sequence>MDSKSHAHLASGSLIFSLMAGYSIVYMDKNMISTAIIQIADQFGFKTGQTGAIMSAFFLGYTLTLIVSGWLADRFGAKPVLLCSMLLIGLFSFLFSFSSSLGFFILIRCLAGMGHGGYPPSCTKAVAENFPRERRTFVQALILSTSGIGGILASTLGAALIDRNWHVAYWVLGSLYLVAFVCILIFVPGDALPKRGSAQAQAQAQVSSDGAAAKSKVSVGQLMRTRNVLVLFLSMLLLNILLYGTMSWIPSYIKGTFKLTITQTGGLLAFNAIFTTVATIFAGKLLSKLFLGKEKMAIFGAATITALLMVAFLTSHNLWLSVVVMILISCVAVVAFTGIFTWPHKIMDPALIGSATGIINTGGTIGGFLAPIISGYLVEVAGGSFVWAFGFMALMGFLSGLAVLLVKVQKA</sequence>
<comment type="subcellular location">
    <subcellularLocation>
        <location evidence="1">Cell membrane</location>
        <topology evidence="1">Multi-pass membrane protein</topology>
    </subcellularLocation>
</comment>
<feature type="transmembrane region" description="Helical" evidence="6">
    <location>
        <begin position="350"/>
        <end position="373"/>
    </location>
</feature>
<keyword evidence="3 6" id="KW-0812">Transmembrane</keyword>
<feature type="transmembrane region" description="Helical" evidence="6">
    <location>
        <begin position="385"/>
        <end position="406"/>
    </location>
</feature>
<dbReference type="Pfam" id="PF07690">
    <property type="entry name" value="MFS_1"/>
    <property type="match status" value="1"/>
</dbReference>
<dbReference type="InterPro" id="IPR050382">
    <property type="entry name" value="MFS_Na/Anion_cotransporter"/>
</dbReference>
<feature type="transmembrane region" description="Helical" evidence="6">
    <location>
        <begin position="6"/>
        <end position="27"/>
    </location>
</feature>
<accession>A0ABM8B8U4</accession>
<feature type="domain" description="Major facilitator superfamily (MFS) profile" evidence="7">
    <location>
        <begin position="14"/>
        <end position="411"/>
    </location>
</feature>
<dbReference type="EMBL" id="AP026798">
    <property type="protein sequence ID" value="BDR53315.1"/>
    <property type="molecule type" value="Genomic_DNA"/>
</dbReference>
<dbReference type="Proteomes" id="UP001321766">
    <property type="component" value="Chromosome"/>
</dbReference>
<reference evidence="8 9" key="1">
    <citation type="journal article" date="2023" name="Microbiol. Spectr.">
        <title>Symbiosis of Carpenter Bees with Uncharacterized Lactic Acid Bacteria Showing NAD Auxotrophy.</title>
        <authorList>
            <person name="Kawasaki S."/>
            <person name="Ozawa K."/>
            <person name="Mori T."/>
            <person name="Yamamoto A."/>
            <person name="Ito M."/>
            <person name="Ohkuma M."/>
            <person name="Sakamoto M."/>
            <person name="Matsutani M."/>
        </authorList>
    </citation>
    <scope>NUCLEOTIDE SEQUENCE [LARGE SCALE GENOMIC DNA]</scope>
    <source>
        <strain evidence="8 9">Kim37-2</strain>
    </source>
</reference>
<gene>
    <name evidence="8" type="ORF">KIM372_12220</name>
</gene>
<keyword evidence="4 6" id="KW-1133">Transmembrane helix</keyword>
<evidence type="ECO:0000259" key="7">
    <source>
        <dbReference type="PROSITE" id="PS50850"/>
    </source>
</evidence>
<dbReference type="InterPro" id="IPR020846">
    <property type="entry name" value="MFS_dom"/>
</dbReference>
<feature type="transmembrane region" description="Helical" evidence="6">
    <location>
        <begin position="48"/>
        <end position="72"/>
    </location>
</feature>
<dbReference type="PROSITE" id="PS50850">
    <property type="entry name" value="MFS"/>
    <property type="match status" value="1"/>
</dbReference>
<feature type="transmembrane region" description="Helical" evidence="6">
    <location>
        <begin position="167"/>
        <end position="187"/>
    </location>
</feature>
<dbReference type="PANTHER" id="PTHR11662:SF399">
    <property type="entry name" value="FI19708P1-RELATED"/>
    <property type="match status" value="1"/>
</dbReference>
<organism evidence="8 9">
    <name type="scientific">Bombiscardovia nodaiensis</name>
    <dbReference type="NCBI Taxonomy" id="2932181"/>
    <lineage>
        <taxon>Bacteria</taxon>
        <taxon>Bacillati</taxon>
        <taxon>Actinomycetota</taxon>
        <taxon>Actinomycetes</taxon>
        <taxon>Bifidobacteriales</taxon>
        <taxon>Bifidobacteriaceae</taxon>
        <taxon>Bombiscardovia</taxon>
    </lineage>
</organism>
<evidence type="ECO:0000313" key="8">
    <source>
        <dbReference type="EMBL" id="BDR53315.1"/>
    </source>
</evidence>